<dbReference type="GO" id="GO:0004601">
    <property type="term" value="F:peroxidase activity"/>
    <property type="evidence" value="ECO:0007669"/>
    <property type="project" value="UniProtKB-KW"/>
</dbReference>
<reference evidence="1 2" key="1">
    <citation type="submission" date="2018-08" db="EMBL/GenBank/DDBJ databases">
        <title>A genome reference for cultivated species of the human gut microbiota.</title>
        <authorList>
            <person name="Zou Y."/>
            <person name="Xue W."/>
            <person name="Luo G."/>
        </authorList>
    </citation>
    <scope>NUCLEOTIDE SEQUENCE [LARGE SCALE GENOMIC DNA]</scope>
    <source>
        <strain evidence="1 2">AF25-15</strain>
    </source>
</reference>
<keyword evidence="1" id="KW-0560">Oxidoreductase</keyword>
<comment type="caution">
    <text evidence="1">The sequence shown here is derived from an EMBL/GenBank/DDBJ whole genome shotgun (WGS) entry which is preliminary data.</text>
</comment>
<sequence>MNKAKNMTTGAGYLLRREDYKRVKKMDRQQFESFCKNLYMTAYEEGRKSVPGIDITEVQKAISETPGIGAKRLEAIMESLNSKFAKEEDA</sequence>
<keyword evidence="1" id="KW-0575">Peroxidase</keyword>
<dbReference type="AlphaFoldDB" id="A0A395V5F5"/>
<dbReference type="RefSeq" id="WP_064786059.1">
    <property type="nucleotide sequence ID" value="NZ_QRUJ01000001.1"/>
</dbReference>
<organism evidence="1 2">
    <name type="scientific">Agathobacter rectalis</name>
    <dbReference type="NCBI Taxonomy" id="39491"/>
    <lineage>
        <taxon>Bacteria</taxon>
        <taxon>Bacillati</taxon>
        <taxon>Bacillota</taxon>
        <taxon>Clostridia</taxon>
        <taxon>Lachnospirales</taxon>
        <taxon>Lachnospiraceae</taxon>
        <taxon>Agathobacter</taxon>
    </lineage>
</organism>
<evidence type="ECO:0000313" key="2">
    <source>
        <dbReference type="Proteomes" id="UP000266066"/>
    </source>
</evidence>
<gene>
    <name evidence="1" type="ORF">DWY38_00515</name>
</gene>
<name>A0A395V5F5_9FIRM</name>
<proteinExistence type="predicted"/>
<dbReference type="Proteomes" id="UP000266066">
    <property type="component" value="Unassembled WGS sequence"/>
</dbReference>
<protein>
    <submittedName>
        <fullName evidence="1">Glutathione peroxidase</fullName>
    </submittedName>
</protein>
<evidence type="ECO:0000313" key="1">
    <source>
        <dbReference type="EMBL" id="RGR56871.1"/>
    </source>
</evidence>
<accession>A0A395V5F5</accession>
<dbReference type="EMBL" id="QRUJ01000001">
    <property type="protein sequence ID" value="RGR56871.1"/>
    <property type="molecule type" value="Genomic_DNA"/>
</dbReference>